<protein>
    <submittedName>
        <fullName evidence="3">Uncharacterized protein</fullName>
    </submittedName>
</protein>
<dbReference type="Proteomes" id="UP000682134">
    <property type="component" value="Unassembled WGS sequence"/>
</dbReference>
<keyword evidence="2" id="KW-0732">Signal</keyword>
<proteinExistence type="predicted"/>
<dbReference type="EMBL" id="JAGIYQ010000010">
    <property type="protein sequence ID" value="MBP0726323.1"/>
    <property type="molecule type" value="Genomic_DNA"/>
</dbReference>
<evidence type="ECO:0000313" key="3">
    <source>
        <dbReference type="EMBL" id="MBP0726323.1"/>
    </source>
</evidence>
<name>A0A940NRQ1_9BACI</name>
<feature type="chain" id="PRO_5039108608" evidence="2">
    <location>
        <begin position="21"/>
        <end position="205"/>
    </location>
</feature>
<keyword evidence="4" id="KW-1185">Reference proteome</keyword>
<dbReference type="RefSeq" id="WP_209406664.1">
    <property type="nucleotide sequence ID" value="NZ_JAGIYQ010000010.1"/>
</dbReference>
<gene>
    <name evidence="3" type="ORF">J5Y03_14270</name>
</gene>
<dbReference type="AlphaFoldDB" id="A0A940NRQ1"/>
<reference evidence="3" key="1">
    <citation type="submission" date="2021-04" db="EMBL/GenBank/DDBJ databases">
        <title>Genome seq and assembly of Bacillus sp.</title>
        <authorList>
            <person name="Chhetri G."/>
        </authorList>
    </citation>
    <scope>NUCLEOTIDE SEQUENCE</scope>
    <source>
        <strain evidence="3">RG28</strain>
    </source>
</reference>
<evidence type="ECO:0000256" key="2">
    <source>
        <dbReference type="SAM" id="SignalP"/>
    </source>
</evidence>
<sequence length="205" mass="23327">MKIRSSLIVPVLAASILAPAAGSAVMDHSNQNNTSATHEYSKYENHHKGNQEKKFMNIINKYASSDLKTKLTQDLATHKNLENKLHNTAGFKKQEGQEKSERQAFFQAHKQEIQSIKQQEKDGKITKQEAHKKFEAIFGNHEGKNHDNDKDKFKGKENGERGIFKELKSAVQKKDQAAINTALEKFDQKLQQSNQELQKQLNSNQ</sequence>
<feature type="signal peptide" evidence="2">
    <location>
        <begin position="1"/>
        <end position="20"/>
    </location>
</feature>
<accession>A0A940NRQ1</accession>
<feature type="region of interest" description="Disordered" evidence="1">
    <location>
        <begin position="136"/>
        <end position="157"/>
    </location>
</feature>
<evidence type="ECO:0000313" key="4">
    <source>
        <dbReference type="Proteomes" id="UP000682134"/>
    </source>
</evidence>
<organism evidence="3 4">
    <name type="scientific">Gottfriedia endophytica</name>
    <dbReference type="NCBI Taxonomy" id="2820819"/>
    <lineage>
        <taxon>Bacteria</taxon>
        <taxon>Bacillati</taxon>
        <taxon>Bacillota</taxon>
        <taxon>Bacilli</taxon>
        <taxon>Bacillales</taxon>
        <taxon>Bacillaceae</taxon>
        <taxon>Gottfriedia</taxon>
    </lineage>
</organism>
<comment type="caution">
    <text evidence="3">The sequence shown here is derived from an EMBL/GenBank/DDBJ whole genome shotgun (WGS) entry which is preliminary data.</text>
</comment>
<evidence type="ECO:0000256" key="1">
    <source>
        <dbReference type="SAM" id="MobiDB-lite"/>
    </source>
</evidence>